<comment type="caution">
    <text evidence="1">The sequence shown here is derived from an EMBL/GenBank/DDBJ whole genome shotgun (WGS) entry which is preliminary data.</text>
</comment>
<name>A0ACB8J9S4_CITSI</name>
<evidence type="ECO:0000313" key="1">
    <source>
        <dbReference type="EMBL" id="KAH9714368.1"/>
    </source>
</evidence>
<dbReference type="EMBL" id="CM039176">
    <property type="protein sequence ID" value="KAH9714368.1"/>
    <property type="molecule type" value="Genomic_DNA"/>
</dbReference>
<organism evidence="1 2">
    <name type="scientific">Citrus sinensis</name>
    <name type="common">Sweet orange</name>
    <name type="synonym">Citrus aurantium var. sinensis</name>
    <dbReference type="NCBI Taxonomy" id="2711"/>
    <lineage>
        <taxon>Eukaryota</taxon>
        <taxon>Viridiplantae</taxon>
        <taxon>Streptophyta</taxon>
        <taxon>Embryophyta</taxon>
        <taxon>Tracheophyta</taxon>
        <taxon>Spermatophyta</taxon>
        <taxon>Magnoliopsida</taxon>
        <taxon>eudicotyledons</taxon>
        <taxon>Gunneridae</taxon>
        <taxon>Pentapetalae</taxon>
        <taxon>rosids</taxon>
        <taxon>malvids</taxon>
        <taxon>Sapindales</taxon>
        <taxon>Rutaceae</taxon>
        <taxon>Aurantioideae</taxon>
        <taxon>Citrus</taxon>
    </lineage>
</organism>
<accession>A0ACB8J9S4</accession>
<keyword evidence="2" id="KW-1185">Reference proteome</keyword>
<protein>
    <submittedName>
        <fullName evidence="1">SWIM-type domain-containing protein</fullName>
    </submittedName>
</protein>
<sequence>MTSVRVPIMFCGEWIEQNDHYRFNGTEARGIMVPRSTTYAQLIEKVSRVICIDISEFDIEMKFKLKTFDPMPPVPIMNDDDVDYFLEETISGAELKIPLCITYQRKQILVTPITHVDPNFGPDSCPEEHVEPYVEGECLSPNNFVAEDQSIFEFVPETQPNDRRSNEENVNVIVHDDVDGITVSDPTLGNVAHSNNRYMPRVNLFACSSSFDTDNSHSNTINLPSTEVVGDSDWLMGKKLFSSKEELQQVLFMEALRKNFEFKTFKSGKNILIVKCVDDTCKWRLRALKFGSLNMFKITKYYSVHNCAVDVRKRDHRHASFKLIGHKICHKFDGASSSYRPGDIKEDFQKQFGYEISYHKAWKAREYAMEKVRGTPEDSFKLLPLYMEMLKKKNSGTCTFLEVDNANNFKYFFMAIGGCIHGFISSIRPVIAIDGTFLKGKFKGTLFIATALDGNNQLYPVAFGVGDSENDASWGWFLMKLKVAIGEVPNVVFISDRHPSIQKNVNIAFPNAAYGICTHHLKQNLRAKFKEIEVGAIVELAAKAYRPQHFNYFMNEIQKVDERVVKYLQDAGYEKWARCHFDGLRYSIMTTNIAESMNSVLKNPRQLPIHKLLDSIIDKLREWFCDRREEAVNCHTRLTKWAEKELLTKSENSRTYKVVTLNMYEFIVKDGDLNGHVNILDKTCSCREFQLNQLPCEHALAVCRYRETLSVYDMCSRYYSSEAWVAAYAETIYPVGTEEEWEVSEEVQSNEVLPPVEKRKKGRPQKIRIPSQGEEKLRRKCGRCGSRGHNRLTCSAPIPLSNNEPVVRPNET</sequence>
<dbReference type="Proteomes" id="UP000829398">
    <property type="component" value="Chromosome 7"/>
</dbReference>
<proteinExistence type="predicted"/>
<evidence type="ECO:0000313" key="2">
    <source>
        <dbReference type="Proteomes" id="UP000829398"/>
    </source>
</evidence>
<reference evidence="2" key="1">
    <citation type="journal article" date="2023" name="Hortic. Res.">
        <title>A chromosome-level phased genome enabling allele-level studies in sweet orange: a case study on citrus Huanglongbing tolerance.</title>
        <authorList>
            <person name="Wu B."/>
            <person name="Yu Q."/>
            <person name="Deng Z."/>
            <person name="Duan Y."/>
            <person name="Luo F."/>
            <person name="Gmitter F. Jr."/>
        </authorList>
    </citation>
    <scope>NUCLEOTIDE SEQUENCE [LARGE SCALE GENOMIC DNA]</scope>
    <source>
        <strain evidence="2">cv. Valencia</strain>
    </source>
</reference>
<gene>
    <name evidence="1" type="ORF">KPL71_020635</name>
</gene>